<evidence type="ECO:0000313" key="2">
    <source>
        <dbReference type="RefSeq" id="XP_030384511.1"/>
    </source>
</evidence>
<keyword evidence="1" id="KW-1185">Reference proteome</keyword>
<dbReference type="Proteomes" id="UP000504634">
    <property type="component" value="Unplaced"/>
</dbReference>
<reference evidence="2" key="1">
    <citation type="submission" date="2025-08" db="UniProtKB">
        <authorList>
            <consortium name="RefSeq"/>
        </authorList>
    </citation>
    <scope>IDENTIFICATION</scope>
    <source>
        <strain evidence="2">11010-0011.00</strain>
        <tissue evidence="2">Whole body</tissue>
    </source>
</reference>
<protein>
    <submittedName>
        <fullName evidence="2">Uncharacterized protein LOC115631815</fullName>
    </submittedName>
</protein>
<gene>
    <name evidence="2" type="primary">LOC115631815</name>
</gene>
<sequence length="275" mass="29705">MSCCPNQEICCGCSTSPQPVAVFRKLQQPLVYDALGPYPDEALMSALDRILYYAGATKILRMLDLAKLAPSNETGNCSSVTSVGCPPPACSAQATSSCSVCSLFCAKDKSSGCTPKSKPKCAVPCVSRGCGSSTLSVCNTKPPCLKPSVTKCSPPPRQRTPRVDFANPVDMCPKTKRSDGGGPSFTDRMKRSLSMCSMAVRRLKSKVTSRCEPRADGQRWLWTRMVCQDNGCKVYEVYKDSDSSKAPCEKEGSPVIIFLVMPNGYIMPFESLSHC</sequence>
<organism evidence="1 2">
    <name type="scientific">Drosophila lebanonensis</name>
    <name type="common">Fruit fly</name>
    <name type="synonym">Scaptodrosophila lebanonensis</name>
    <dbReference type="NCBI Taxonomy" id="7225"/>
    <lineage>
        <taxon>Eukaryota</taxon>
        <taxon>Metazoa</taxon>
        <taxon>Ecdysozoa</taxon>
        <taxon>Arthropoda</taxon>
        <taxon>Hexapoda</taxon>
        <taxon>Insecta</taxon>
        <taxon>Pterygota</taxon>
        <taxon>Neoptera</taxon>
        <taxon>Endopterygota</taxon>
        <taxon>Diptera</taxon>
        <taxon>Brachycera</taxon>
        <taxon>Muscomorpha</taxon>
        <taxon>Ephydroidea</taxon>
        <taxon>Drosophilidae</taxon>
        <taxon>Scaptodrosophila</taxon>
    </lineage>
</organism>
<dbReference type="OrthoDB" id="7921910at2759"/>
<proteinExistence type="predicted"/>
<name>A0A6J2U7L3_DROLE</name>
<dbReference type="RefSeq" id="XP_030384511.1">
    <property type="nucleotide sequence ID" value="XM_030528651.1"/>
</dbReference>
<dbReference type="GeneID" id="115631815"/>
<evidence type="ECO:0000313" key="1">
    <source>
        <dbReference type="Proteomes" id="UP000504634"/>
    </source>
</evidence>
<dbReference type="AlphaFoldDB" id="A0A6J2U7L3"/>
<accession>A0A6J2U7L3</accession>